<evidence type="ECO:0000313" key="1">
    <source>
        <dbReference type="EMBL" id="MBW4464790.1"/>
    </source>
</evidence>
<organism evidence="1 2">
    <name type="scientific">Pegethrix bostrychoides GSE-TBD4-15B</name>
    <dbReference type="NCBI Taxonomy" id="2839662"/>
    <lineage>
        <taxon>Bacteria</taxon>
        <taxon>Bacillati</taxon>
        <taxon>Cyanobacteriota</taxon>
        <taxon>Cyanophyceae</taxon>
        <taxon>Oculatellales</taxon>
        <taxon>Oculatellaceae</taxon>
        <taxon>Pegethrix</taxon>
    </lineage>
</organism>
<reference evidence="1" key="1">
    <citation type="submission" date="2021-05" db="EMBL/GenBank/DDBJ databases">
        <authorList>
            <person name="Pietrasiak N."/>
            <person name="Ward R."/>
            <person name="Stajich J.E."/>
            <person name="Kurbessoian T."/>
        </authorList>
    </citation>
    <scope>NUCLEOTIDE SEQUENCE</scope>
    <source>
        <strain evidence="1">GSE-TBD4-15B</strain>
    </source>
</reference>
<reference evidence="1" key="2">
    <citation type="journal article" date="2022" name="Microbiol. Resour. Announc.">
        <title>Metagenome Sequencing to Explore Phylogenomics of Terrestrial Cyanobacteria.</title>
        <authorList>
            <person name="Ward R.D."/>
            <person name="Stajich J.E."/>
            <person name="Johansen J.R."/>
            <person name="Huntemann M."/>
            <person name="Clum A."/>
            <person name="Foster B."/>
            <person name="Foster B."/>
            <person name="Roux S."/>
            <person name="Palaniappan K."/>
            <person name="Varghese N."/>
            <person name="Mukherjee S."/>
            <person name="Reddy T.B.K."/>
            <person name="Daum C."/>
            <person name="Copeland A."/>
            <person name="Chen I.A."/>
            <person name="Ivanova N.N."/>
            <person name="Kyrpides N.C."/>
            <person name="Shapiro N."/>
            <person name="Eloe-Fadrosh E.A."/>
            <person name="Pietrasiak N."/>
        </authorList>
    </citation>
    <scope>NUCLEOTIDE SEQUENCE</scope>
    <source>
        <strain evidence="1">GSE-TBD4-15B</strain>
    </source>
</reference>
<proteinExistence type="predicted"/>
<accession>A0A951U3P5</accession>
<evidence type="ECO:0008006" key="3">
    <source>
        <dbReference type="Google" id="ProtNLM"/>
    </source>
</evidence>
<dbReference type="Proteomes" id="UP000707356">
    <property type="component" value="Unassembled WGS sequence"/>
</dbReference>
<name>A0A951U3P5_9CYAN</name>
<sequence length="234" mass="26911">MDRTTQDSFWAEVLAYHGWGYSAADWQNWWLWLQQQQALFKPYDRGYFGAPLQPAFKTSALAKLIFVHSYGLYFCPAEVLKEADLLVIFSSFRQFHPERPGLKKRSQQILQQMQLQFERQPQIVWQNFRAKSAQLADWSESMPGSADLRRLGQDLHQLDHSSLDLSPLQKIPRIVVFHGAQDRIVSTAMGRALADDLAASYFEIEPAGHALPFTQVSSCQAILQPMLEALRHEF</sequence>
<dbReference type="Gene3D" id="3.40.50.1820">
    <property type="entry name" value="alpha/beta hydrolase"/>
    <property type="match status" value="1"/>
</dbReference>
<dbReference type="SUPFAM" id="SSF53474">
    <property type="entry name" value="alpha/beta-Hydrolases"/>
    <property type="match status" value="1"/>
</dbReference>
<dbReference type="InterPro" id="IPR029058">
    <property type="entry name" value="AB_hydrolase_fold"/>
</dbReference>
<protein>
    <recommendedName>
        <fullName evidence="3">Alpha/beta hydrolase</fullName>
    </recommendedName>
</protein>
<comment type="caution">
    <text evidence="1">The sequence shown here is derived from an EMBL/GenBank/DDBJ whole genome shotgun (WGS) entry which is preliminary data.</text>
</comment>
<dbReference type="AlphaFoldDB" id="A0A951U3P5"/>
<evidence type="ECO:0000313" key="2">
    <source>
        <dbReference type="Proteomes" id="UP000707356"/>
    </source>
</evidence>
<gene>
    <name evidence="1" type="ORF">KME07_05030</name>
</gene>
<dbReference type="EMBL" id="JAHHHV010000021">
    <property type="protein sequence ID" value="MBW4464790.1"/>
    <property type="molecule type" value="Genomic_DNA"/>
</dbReference>